<evidence type="ECO:0000256" key="9">
    <source>
        <dbReference type="HAMAP-Rule" id="MF_00186"/>
    </source>
</evidence>
<dbReference type="NCBIfam" id="TIGR01311">
    <property type="entry name" value="glycerol_kin"/>
    <property type="match status" value="1"/>
</dbReference>
<evidence type="ECO:0000256" key="6">
    <source>
        <dbReference type="ARBA" id="ARBA00022798"/>
    </source>
</evidence>
<dbReference type="InterPro" id="IPR018484">
    <property type="entry name" value="FGGY_N"/>
</dbReference>
<dbReference type="HAMAP" id="MF_00186">
    <property type="entry name" value="Glycerol_kin"/>
    <property type="match status" value="1"/>
</dbReference>
<keyword evidence="4 9" id="KW-0547">Nucleotide-binding</keyword>
<proteinExistence type="inferred from homology"/>
<comment type="function">
    <text evidence="9">Key enzyme in the regulation of glycerol uptake and metabolism. Catalyzes the phosphorylation of glycerol to yield sn-glycerol 3-phosphate.</text>
</comment>
<evidence type="ECO:0000313" key="14">
    <source>
        <dbReference type="Proteomes" id="UP000653156"/>
    </source>
</evidence>
<dbReference type="InterPro" id="IPR018483">
    <property type="entry name" value="Carb_kinase_FGGY_CS"/>
</dbReference>
<dbReference type="Proteomes" id="UP000653156">
    <property type="component" value="Chromosome"/>
</dbReference>
<comment type="similarity">
    <text evidence="2 9 10">Belongs to the FGGY kinase family.</text>
</comment>
<organism evidence="13 14">
    <name type="scientific">Paralysiella testudinis</name>
    <dbReference type="NCBI Taxonomy" id="2809020"/>
    <lineage>
        <taxon>Bacteria</taxon>
        <taxon>Pseudomonadati</taxon>
        <taxon>Pseudomonadota</taxon>
        <taxon>Betaproteobacteria</taxon>
        <taxon>Neisseriales</taxon>
        <taxon>Neisseriaceae</taxon>
        <taxon>Paralysiella</taxon>
    </lineage>
</organism>
<dbReference type="FunFam" id="3.30.420.40:FF:000008">
    <property type="entry name" value="Glycerol kinase"/>
    <property type="match status" value="1"/>
</dbReference>
<feature type="binding site" evidence="9">
    <location>
        <position position="82"/>
    </location>
    <ligand>
        <name>glycerol</name>
        <dbReference type="ChEBI" id="CHEBI:17754"/>
    </ligand>
</feature>
<dbReference type="EMBL" id="CP069798">
    <property type="protein sequence ID" value="QRQ81058.1"/>
    <property type="molecule type" value="Genomic_DNA"/>
</dbReference>
<feature type="binding site" evidence="9">
    <location>
        <position position="11"/>
    </location>
    <ligand>
        <name>sn-glycerol 3-phosphate</name>
        <dbReference type="ChEBI" id="CHEBI:57597"/>
    </ligand>
</feature>
<feature type="binding site" evidence="9">
    <location>
        <position position="242"/>
    </location>
    <ligand>
        <name>glycerol</name>
        <dbReference type="ChEBI" id="CHEBI:17754"/>
    </ligand>
</feature>
<dbReference type="Pfam" id="PF02782">
    <property type="entry name" value="FGGY_C"/>
    <property type="match status" value="1"/>
</dbReference>
<comment type="catalytic activity">
    <reaction evidence="8 9">
        <text>glycerol + ATP = sn-glycerol 3-phosphate + ADP + H(+)</text>
        <dbReference type="Rhea" id="RHEA:21644"/>
        <dbReference type="ChEBI" id="CHEBI:15378"/>
        <dbReference type="ChEBI" id="CHEBI:17754"/>
        <dbReference type="ChEBI" id="CHEBI:30616"/>
        <dbReference type="ChEBI" id="CHEBI:57597"/>
        <dbReference type="ChEBI" id="CHEBI:456216"/>
        <dbReference type="EC" id="2.7.1.30"/>
    </reaction>
</comment>
<dbReference type="KEGG" id="ptes:JQU52_09990"/>
<keyword evidence="14" id="KW-1185">Reference proteome</keyword>
<evidence type="ECO:0000256" key="10">
    <source>
        <dbReference type="RuleBase" id="RU003733"/>
    </source>
</evidence>
<feature type="binding site" evidence="9">
    <location>
        <position position="263"/>
    </location>
    <ligand>
        <name>ADP</name>
        <dbReference type="ChEBI" id="CHEBI:456216"/>
    </ligand>
</feature>
<feature type="domain" description="Carbohydrate kinase FGGY N-terminal" evidence="11">
    <location>
        <begin position="4"/>
        <end position="248"/>
    </location>
</feature>
<keyword evidence="6 9" id="KW-0319">Glycerol metabolism</keyword>
<feature type="binding site" evidence="9">
    <location>
        <position position="412"/>
    </location>
    <ligand>
        <name>ADP</name>
        <dbReference type="ChEBI" id="CHEBI:456216"/>
    </ligand>
</feature>
<dbReference type="NCBIfam" id="NF000756">
    <property type="entry name" value="PRK00047.1"/>
    <property type="match status" value="1"/>
</dbReference>
<evidence type="ECO:0000256" key="5">
    <source>
        <dbReference type="ARBA" id="ARBA00022777"/>
    </source>
</evidence>
<dbReference type="PROSITE" id="PS00933">
    <property type="entry name" value="FGGY_KINASES_1"/>
    <property type="match status" value="1"/>
</dbReference>
<dbReference type="GO" id="GO:0005829">
    <property type="term" value="C:cytosol"/>
    <property type="evidence" value="ECO:0007669"/>
    <property type="project" value="TreeGrafter"/>
</dbReference>
<dbReference type="GO" id="GO:0004370">
    <property type="term" value="F:glycerol kinase activity"/>
    <property type="evidence" value="ECO:0007669"/>
    <property type="project" value="UniProtKB-UniRule"/>
</dbReference>
<feature type="binding site" evidence="9">
    <location>
        <position position="133"/>
    </location>
    <ligand>
        <name>glycerol</name>
        <dbReference type="ChEBI" id="CHEBI:17754"/>
    </ligand>
</feature>
<dbReference type="PANTHER" id="PTHR10196:SF69">
    <property type="entry name" value="GLYCEROL KINASE"/>
    <property type="match status" value="1"/>
</dbReference>
<dbReference type="EC" id="2.7.1.30" evidence="9"/>
<reference evidence="13" key="1">
    <citation type="submission" date="2021-02" db="EMBL/GenBank/DDBJ databases">
        <title>Neisseriaceae sp. 26B isolated from the cloaca of a Common Toad-headed Turtle (Mesoclemmys nasuta).</title>
        <authorList>
            <person name="Spergser J."/>
            <person name="Busse H.-J."/>
        </authorList>
    </citation>
    <scope>NUCLEOTIDE SEQUENCE</scope>
    <source>
        <strain evidence="13">26B</strain>
    </source>
</reference>
<feature type="binding site" evidence="9">
    <location>
        <position position="408"/>
    </location>
    <ligand>
        <name>ADP</name>
        <dbReference type="ChEBI" id="CHEBI:456216"/>
    </ligand>
</feature>
<dbReference type="GO" id="GO:0005524">
    <property type="term" value="F:ATP binding"/>
    <property type="evidence" value="ECO:0007669"/>
    <property type="project" value="UniProtKB-UniRule"/>
</dbReference>
<feature type="binding site" evidence="9">
    <location>
        <position position="241"/>
    </location>
    <ligand>
        <name>sn-glycerol 3-phosphate</name>
        <dbReference type="ChEBI" id="CHEBI:57597"/>
    </ligand>
</feature>
<keyword evidence="3 9" id="KW-0808">Transferase</keyword>
<dbReference type="PROSITE" id="PS00445">
    <property type="entry name" value="FGGY_KINASES_2"/>
    <property type="match status" value="1"/>
</dbReference>
<dbReference type="InterPro" id="IPR005999">
    <property type="entry name" value="Glycerol_kin"/>
</dbReference>
<dbReference type="PANTHER" id="PTHR10196">
    <property type="entry name" value="SUGAR KINASE"/>
    <property type="match status" value="1"/>
</dbReference>
<feature type="binding site" evidence="9">
    <location>
        <position position="11"/>
    </location>
    <ligand>
        <name>ATP</name>
        <dbReference type="ChEBI" id="CHEBI:30616"/>
    </ligand>
</feature>
<dbReference type="CDD" id="cd07786">
    <property type="entry name" value="FGGY_EcGK_like"/>
    <property type="match status" value="1"/>
</dbReference>
<comment type="activity regulation">
    <text evidence="9">Inhibited by fructose 1,6-bisphosphate (FBP).</text>
</comment>
<sequence>MGCLLALDQGTTSSRAIVFDAQGQVLAMAQKPFALATPQPGWVTQDAWAIWNTQIGTAQEAISQAGLLAGDIAAIGLANQRETTVLWDKASGKPLAPALVWQDRRTAPWCQALREAGHEARIQHITGLKLDPYFSAGKLAWLLQHTPQARELASQGRLAFGTIDSWLIFQLTRGLHVTDISNAARTMLMDIHSGQWSAELLDLFDIPAAILPKIVPSGSLIGHTAAGLLGAQLPLFAAMGDQQAALFGHGCVHAGMAKNTYGTGCFMLMNTGSEVIHSQHQLLSTVAWQQSGQPTQYALEGSVFMAGAIVQWLRDNLDFVRHSHEIEALAQQADSSEGVVLVPAFTGLGAPYWQADARASLSGLTRGTGKAHIARAALEAIAFQVADVLNAMQQDAPTPLTELRVDGGASANNMLMQFQADILGVPVLRPTLTEITAFGAVKMAGLACGLFNPSDVADMWQLERRFDSQISADERQARLQQWQAAVRQVLSAHGNSSASS</sequence>
<feature type="binding site" evidence="9">
    <location>
        <position position="82"/>
    </location>
    <ligand>
        <name>sn-glycerol 3-phosphate</name>
        <dbReference type="ChEBI" id="CHEBI:57597"/>
    </ligand>
</feature>
<feature type="binding site" evidence="9">
    <location>
        <position position="11"/>
    </location>
    <ligand>
        <name>ADP</name>
        <dbReference type="ChEBI" id="CHEBI:456216"/>
    </ligand>
</feature>
<dbReference type="InterPro" id="IPR018485">
    <property type="entry name" value="FGGY_C"/>
</dbReference>
<dbReference type="FunFam" id="3.30.420.40:FF:000007">
    <property type="entry name" value="Glycerol kinase"/>
    <property type="match status" value="1"/>
</dbReference>
<feature type="binding site" evidence="9">
    <location>
        <position position="133"/>
    </location>
    <ligand>
        <name>sn-glycerol 3-phosphate</name>
        <dbReference type="ChEBI" id="CHEBI:57597"/>
    </ligand>
</feature>
<evidence type="ECO:0000256" key="3">
    <source>
        <dbReference type="ARBA" id="ARBA00022679"/>
    </source>
</evidence>
<protein>
    <recommendedName>
        <fullName evidence="9">Glycerol kinase</fullName>
        <ecNumber evidence="9">2.7.1.30</ecNumber>
    </recommendedName>
    <alternativeName>
        <fullName evidence="9">ATP:glycerol 3-phosphotransferase</fullName>
    </alternativeName>
    <alternativeName>
        <fullName evidence="9">Glycerokinase</fullName>
        <shortName evidence="9">GK</shortName>
    </alternativeName>
</protein>
<feature type="binding site" evidence="9">
    <location>
        <position position="12"/>
    </location>
    <ligand>
        <name>ATP</name>
        <dbReference type="ChEBI" id="CHEBI:30616"/>
    </ligand>
</feature>
<keyword evidence="5 9" id="KW-0418">Kinase</keyword>
<feature type="binding site" evidence="9">
    <location>
        <position position="307"/>
    </location>
    <ligand>
        <name>ADP</name>
        <dbReference type="ChEBI" id="CHEBI:456216"/>
    </ligand>
</feature>
<dbReference type="RefSeq" id="WP_230338341.1">
    <property type="nucleotide sequence ID" value="NZ_CP069798.1"/>
</dbReference>
<gene>
    <name evidence="9 13" type="primary">glpK</name>
    <name evidence="13" type="ORF">JQU52_09990</name>
</gene>
<dbReference type="UniPathway" id="UPA00618">
    <property type="reaction ID" value="UER00672"/>
</dbReference>
<evidence type="ECO:0000256" key="1">
    <source>
        <dbReference type="ARBA" id="ARBA00005190"/>
    </source>
</evidence>
<accession>A0A892ZEY7</accession>
<dbReference type="Pfam" id="PF00370">
    <property type="entry name" value="FGGY_N"/>
    <property type="match status" value="1"/>
</dbReference>
<dbReference type="GO" id="GO:0006072">
    <property type="term" value="P:glycerol-3-phosphate metabolic process"/>
    <property type="evidence" value="ECO:0007669"/>
    <property type="project" value="InterPro"/>
</dbReference>
<evidence type="ECO:0000256" key="4">
    <source>
        <dbReference type="ARBA" id="ARBA00022741"/>
    </source>
</evidence>
<evidence type="ECO:0000313" key="13">
    <source>
        <dbReference type="EMBL" id="QRQ81058.1"/>
    </source>
</evidence>
<evidence type="ECO:0000259" key="12">
    <source>
        <dbReference type="Pfam" id="PF02782"/>
    </source>
</evidence>
<feature type="binding site" evidence="9">
    <location>
        <position position="13"/>
    </location>
    <ligand>
        <name>ATP</name>
        <dbReference type="ChEBI" id="CHEBI:30616"/>
    </ligand>
</feature>
<evidence type="ECO:0000256" key="7">
    <source>
        <dbReference type="ARBA" id="ARBA00022840"/>
    </source>
</evidence>
<keyword evidence="7 9" id="KW-0067">ATP-binding</keyword>
<evidence type="ECO:0000259" key="11">
    <source>
        <dbReference type="Pfam" id="PF00370"/>
    </source>
</evidence>
<feature type="binding site" evidence="9">
    <location>
        <position position="263"/>
    </location>
    <ligand>
        <name>ATP</name>
        <dbReference type="ChEBI" id="CHEBI:30616"/>
    </ligand>
</feature>
<feature type="binding site" evidence="9">
    <location>
        <position position="15"/>
    </location>
    <ligand>
        <name>ADP</name>
        <dbReference type="ChEBI" id="CHEBI:456216"/>
    </ligand>
</feature>
<name>A0A892ZEY7_9NEIS</name>
<feature type="binding site" evidence="9">
    <location>
        <position position="408"/>
    </location>
    <ligand>
        <name>ATP</name>
        <dbReference type="ChEBI" id="CHEBI:30616"/>
    </ligand>
</feature>
<feature type="binding site" evidence="9">
    <location>
        <position position="311"/>
    </location>
    <ligand>
        <name>ATP</name>
        <dbReference type="ChEBI" id="CHEBI:30616"/>
    </ligand>
</feature>
<dbReference type="AlphaFoldDB" id="A0A892ZEY7"/>
<comment type="pathway">
    <text evidence="1 9">Polyol metabolism; glycerol degradation via glycerol kinase pathway; sn-glycerol 3-phosphate from glycerol: step 1/1.</text>
</comment>
<feature type="binding site" evidence="9">
    <location>
        <position position="81"/>
    </location>
    <ligand>
        <name>sn-glycerol 3-phosphate</name>
        <dbReference type="ChEBI" id="CHEBI:57597"/>
    </ligand>
</feature>
<dbReference type="InterPro" id="IPR043129">
    <property type="entry name" value="ATPase_NBD"/>
</dbReference>
<feature type="binding site" evidence="9">
    <location>
        <position position="81"/>
    </location>
    <ligand>
        <name>glycerol</name>
        <dbReference type="ChEBI" id="CHEBI:17754"/>
    </ligand>
</feature>
<dbReference type="GO" id="GO:0019563">
    <property type="term" value="P:glycerol catabolic process"/>
    <property type="evidence" value="ECO:0007669"/>
    <property type="project" value="UniProtKB-UniRule"/>
</dbReference>
<dbReference type="Gene3D" id="3.30.420.40">
    <property type="match status" value="2"/>
</dbReference>
<feature type="binding site" evidence="9">
    <location>
        <position position="307"/>
    </location>
    <ligand>
        <name>ATP</name>
        <dbReference type="ChEBI" id="CHEBI:30616"/>
    </ligand>
</feature>
<feature type="binding site" evidence="9">
    <location>
        <position position="241"/>
    </location>
    <ligand>
        <name>glycerol</name>
        <dbReference type="ChEBI" id="CHEBI:17754"/>
    </ligand>
</feature>
<dbReference type="SUPFAM" id="SSF53067">
    <property type="entry name" value="Actin-like ATPase domain"/>
    <property type="match status" value="2"/>
</dbReference>
<evidence type="ECO:0000256" key="2">
    <source>
        <dbReference type="ARBA" id="ARBA00009156"/>
    </source>
</evidence>
<feature type="domain" description="Carbohydrate kinase FGGY C-terminal" evidence="12">
    <location>
        <begin position="258"/>
        <end position="447"/>
    </location>
</feature>
<dbReference type="PIRSF" id="PIRSF000538">
    <property type="entry name" value="GlpK"/>
    <property type="match status" value="1"/>
</dbReference>
<evidence type="ECO:0000256" key="8">
    <source>
        <dbReference type="ARBA" id="ARBA00052101"/>
    </source>
</evidence>
<dbReference type="InterPro" id="IPR000577">
    <property type="entry name" value="Carb_kinase_FGGY"/>
</dbReference>